<feature type="domain" description="Response regulatory" evidence="9">
    <location>
        <begin position="13"/>
        <end position="127"/>
    </location>
</feature>
<keyword evidence="3" id="KW-0805">Transcription regulation</keyword>
<evidence type="ECO:0000256" key="5">
    <source>
        <dbReference type="ARBA" id="ARBA00023163"/>
    </source>
</evidence>
<feature type="compositionally biased region" description="Gly residues" evidence="8">
    <location>
        <begin position="239"/>
        <end position="253"/>
    </location>
</feature>
<dbReference type="GO" id="GO:0032993">
    <property type="term" value="C:protein-DNA complex"/>
    <property type="evidence" value="ECO:0007669"/>
    <property type="project" value="TreeGrafter"/>
</dbReference>
<evidence type="ECO:0000259" key="10">
    <source>
        <dbReference type="PROSITE" id="PS51755"/>
    </source>
</evidence>
<dbReference type="STRING" id="656024.FsymDg_0577"/>
<dbReference type="PROSITE" id="PS50110">
    <property type="entry name" value="RESPONSE_REGULATORY"/>
    <property type="match status" value="1"/>
</dbReference>
<dbReference type="AlphaFoldDB" id="F8AUR3"/>
<dbReference type="RefSeq" id="WP_013872092.1">
    <property type="nucleotide sequence ID" value="NC_015656.1"/>
</dbReference>
<dbReference type="SUPFAM" id="SSF52172">
    <property type="entry name" value="CheY-like"/>
    <property type="match status" value="1"/>
</dbReference>
<protein>
    <submittedName>
        <fullName evidence="11">Two component transcriptional regulator, winged helix family</fullName>
    </submittedName>
</protein>
<keyword evidence="2" id="KW-0902">Two-component regulatory system</keyword>
<dbReference type="SUPFAM" id="SSF46894">
    <property type="entry name" value="C-terminal effector domain of the bipartite response regulators"/>
    <property type="match status" value="1"/>
</dbReference>
<evidence type="ECO:0000256" key="2">
    <source>
        <dbReference type="ARBA" id="ARBA00023012"/>
    </source>
</evidence>
<accession>F8AUR3</accession>
<feature type="domain" description="OmpR/PhoB-type" evidence="10">
    <location>
        <begin position="139"/>
        <end position="236"/>
    </location>
</feature>
<dbReference type="SMART" id="SM00448">
    <property type="entry name" value="REC"/>
    <property type="match status" value="1"/>
</dbReference>
<evidence type="ECO:0000256" key="8">
    <source>
        <dbReference type="SAM" id="MobiDB-lite"/>
    </source>
</evidence>
<dbReference type="Gene3D" id="1.10.10.10">
    <property type="entry name" value="Winged helix-like DNA-binding domain superfamily/Winged helix DNA-binding domain"/>
    <property type="match status" value="1"/>
</dbReference>
<dbReference type="Proteomes" id="UP000001549">
    <property type="component" value="Chromosome"/>
</dbReference>
<dbReference type="InterPro" id="IPR001867">
    <property type="entry name" value="OmpR/PhoB-type_DNA-bd"/>
</dbReference>
<dbReference type="GO" id="GO:0000976">
    <property type="term" value="F:transcription cis-regulatory region binding"/>
    <property type="evidence" value="ECO:0007669"/>
    <property type="project" value="TreeGrafter"/>
</dbReference>
<dbReference type="HOGENOM" id="CLU_000445_30_1_11"/>
<organism evidence="11 12">
    <name type="scientific">Candidatus Protofrankia datiscae</name>
    <dbReference type="NCBI Taxonomy" id="2716812"/>
    <lineage>
        <taxon>Bacteria</taxon>
        <taxon>Bacillati</taxon>
        <taxon>Actinomycetota</taxon>
        <taxon>Actinomycetes</taxon>
        <taxon>Frankiales</taxon>
        <taxon>Frankiaceae</taxon>
        <taxon>Protofrankia</taxon>
    </lineage>
</organism>
<evidence type="ECO:0000256" key="3">
    <source>
        <dbReference type="ARBA" id="ARBA00023015"/>
    </source>
</evidence>
<dbReference type="EMBL" id="CP002801">
    <property type="protein sequence ID" value="AEH08107.1"/>
    <property type="molecule type" value="Genomic_DNA"/>
</dbReference>
<dbReference type="CDD" id="cd00383">
    <property type="entry name" value="trans_reg_C"/>
    <property type="match status" value="1"/>
</dbReference>
<dbReference type="InterPro" id="IPR001789">
    <property type="entry name" value="Sig_transdc_resp-reg_receiver"/>
</dbReference>
<feature type="region of interest" description="Disordered" evidence="8">
    <location>
        <begin position="234"/>
        <end position="253"/>
    </location>
</feature>
<evidence type="ECO:0000313" key="11">
    <source>
        <dbReference type="EMBL" id="AEH08107.1"/>
    </source>
</evidence>
<dbReference type="FunFam" id="3.40.50.2300:FF:000001">
    <property type="entry name" value="DNA-binding response regulator PhoB"/>
    <property type="match status" value="1"/>
</dbReference>
<evidence type="ECO:0000256" key="4">
    <source>
        <dbReference type="ARBA" id="ARBA00023125"/>
    </source>
</evidence>
<dbReference type="PANTHER" id="PTHR48111:SF28">
    <property type="entry name" value="TRANSCRIPTIONAL REGULATORY PROTEIN TCRX-RELATED"/>
    <property type="match status" value="1"/>
</dbReference>
<proteinExistence type="predicted"/>
<dbReference type="InterPro" id="IPR039420">
    <property type="entry name" value="WalR-like"/>
</dbReference>
<dbReference type="eggNOG" id="COG0745">
    <property type="taxonomic scope" value="Bacteria"/>
</dbReference>
<dbReference type="KEGG" id="fsy:FsymDg_0577"/>
<evidence type="ECO:0000256" key="6">
    <source>
        <dbReference type="PROSITE-ProRule" id="PRU00169"/>
    </source>
</evidence>
<dbReference type="PANTHER" id="PTHR48111">
    <property type="entry name" value="REGULATOR OF RPOS"/>
    <property type="match status" value="1"/>
</dbReference>
<feature type="DNA-binding region" description="OmpR/PhoB-type" evidence="7">
    <location>
        <begin position="139"/>
        <end position="236"/>
    </location>
</feature>
<dbReference type="Gene3D" id="3.40.50.2300">
    <property type="match status" value="1"/>
</dbReference>
<dbReference type="GO" id="GO:0005829">
    <property type="term" value="C:cytosol"/>
    <property type="evidence" value="ECO:0007669"/>
    <property type="project" value="TreeGrafter"/>
</dbReference>
<keyword evidence="4 7" id="KW-0238">DNA-binding</keyword>
<dbReference type="Pfam" id="PF00486">
    <property type="entry name" value="Trans_reg_C"/>
    <property type="match status" value="1"/>
</dbReference>
<evidence type="ECO:0000259" key="9">
    <source>
        <dbReference type="PROSITE" id="PS50110"/>
    </source>
</evidence>
<evidence type="ECO:0000313" key="12">
    <source>
        <dbReference type="Proteomes" id="UP000001549"/>
    </source>
</evidence>
<evidence type="ECO:0000256" key="1">
    <source>
        <dbReference type="ARBA" id="ARBA00022553"/>
    </source>
</evidence>
<gene>
    <name evidence="11" type="ordered locus">FsymDg_0577</name>
</gene>
<keyword evidence="1 6" id="KW-0597">Phosphoprotein</keyword>
<feature type="modified residue" description="4-aspartylphosphate" evidence="6">
    <location>
        <position position="62"/>
    </location>
</feature>
<dbReference type="GO" id="GO:0000156">
    <property type="term" value="F:phosphorelay response regulator activity"/>
    <property type="evidence" value="ECO:0007669"/>
    <property type="project" value="TreeGrafter"/>
</dbReference>
<dbReference type="GO" id="GO:0006355">
    <property type="term" value="P:regulation of DNA-templated transcription"/>
    <property type="evidence" value="ECO:0007669"/>
    <property type="project" value="InterPro"/>
</dbReference>
<keyword evidence="5" id="KW-0804">Transcription</keyword>
<dbReference type="Pfam" id="PF00072">
    <property type="entry name" value="Response_reg"/>
    <property type="match status" value="1"/>
</dbReference>
<sequence length="253" mass="27790">MGGDTGCGPRPDRVLVVDDEANITDLVRMSLRFHGFDVVTATCGQEAVAAVAEAKPDLMVLDVLLSDIDGFEVCRRLRDVGTDVPVIFLTARDRHADKIAGLTCGGDDYVTKPFSVDELVARVRAVLRRTRRDRPSAAAQTLAFADVVLNEDTHEVARAGHPIDLSPTEFKLLRYLLANPRRVLSRVQILDAVWNYDFDGAYTVVDQYVSYLRRKLAPYGPPLIHTQRGFGYMLREPGGRPGGPGETPGVEGL</sequence>
<name>F8AUR3_9ACTN</name>
<dbReference type="SMART" id="SM00862">
    <property type="entry name" value="Trans_reg_C"/>
    <property type="match status" value="1"/>
</dbReference>
<dbReference type="InterPro" id="IPR036388">
    <property type="entry name" value="WH-like_DNA-bd_sf"/>
</dbReference>
<evidence type="ECO:0000256" key="7">
    <source>
        <dbReference type="PROSITE-ProRule" id="PRU01091"/>
    </source>
</evidence>
<reference evidence="11 12" key="1">
    <citation type="submission" date="2011-05" db="EMBL/GenBank/DDBJ databases">
        <title>Complete sequence of chromosome of Frankia symbiont of Datisca glomerata.</title>
        <authorList>
            <consortium name="US DOE Joint Genome Institute"/>
            <person name="Lucas S."/>
            <person name="Han J."/>
            <person name="Lapidus A."/>
            <person name="Cheng J.-F."/>
            <person name="Goodwin L."/>
            <person name="Pitluck S."/>
            <person name="Peters L."/>
            <person name="Mikhailova N."/>
            <person name="Chertkov O."/>
            <person name="Teshima H."/>
            <person name="Han C."/>
            <person name="Tapia R."/>
            <person name="Land M."/>
            <person name="Hauser L."/>
            <person name="Kyrpides N."/>
            <person name="Ivanova N."/>
            <person name="Pagani I."/>
            <person name="Berry A."/>
            <person name="Pawlowski K."/>
            <person name="Persson T."/>
            <person name="Vanden Heuvel B."/>
            <person name="Benson D."/>
            <person name="Woyke T."/>
        </authorList>
    </citation>
    <scope>NUCLEOTIDE SEQUENCE [LARGE SCALE GENOMIC DNA]</scope>
    <source>
        <strain evidence="12">4085684</strain>
    </source>
</reference>
<dbReference type="FunFam" id="1.10.10.10:FF:000005">
    <property type="entry name" value="Two-component system response regulator"/>
    <property type="match status" value="1"/>
</dbReference>
<dbReference type="PROSITE" id="PS51755">
    <property type="entry name" value="OMPR_PHOB"/>
    <property type="match status" value="1"/>
</dbReference>
<dbReference type="InterPro" id="IPR016032">
    <property type="entry name" value="Sig_transdc_resp-reg_C-effctor"/>
</dbReference>
<dbReference type="Gene3D" id="6.10.250.690">
    <property type="match status" value="1"/>
</dbReference>
<dbReference type="InterPro" id="IPR011006">
    <property type="entry name" value="CheY-like_superfamily"/>
</dbReference>
<keyword evidence="12" id="KW-1185">Reference proteome</keyword>